<comment type="subunit">
    <text evidence="4">Homodimer.</text>
</comment>
<evidence type="ECO:0000313" key="11">
    <source>
        <dbReference type="Proteomes" id="UP000218165"/>
    </source>
</evidence>
<gene>
    <name evidence="10" type="ORF">CFK38_13650</name>
</gene>
<name>A0A291GQC6_9MICO</name>
<dbReference type="KEGG" id="brz:CFK38_13650"/>
<dbReference type="GO" id="GO:0009052">
    <property type="term" value="P:pentose-phosphate shunt, non-oxidative branch"/>
    <property type="evidence" value="ECO:0007669"/>
    <property type="project" value="TreeGrafter"/>
</dbReference>
<comment type="catalytic activity">
    <reaction evidence="1">
        <text>aldehydo-D-ribose 5-phosphate = D-ribulose 5-phosphate</text>
        <dbReference type="Rhea" id="RHEA:14657"/>
        <dbReference type="ChEBI" id="CHEBI:58121"/>
        <dbReference type="ChEBI" id="CHEBI:58273"/>
        <dbReference type="EC" id="5.3.1.6"/>
    </reaction>
</comment>
<dbReference type="PANTHER" id="PTHR30345:SF0">
    <property type="entry name" value="DNA DAMAGE-REPAIR_TOLERATION PROTEIN DRT102"/>
    <property type="match status" value="1"/>
</dbReference>
<feature type="binding site" evidence="9">
    <location>
        <position position="134"/>
    </location>
    <ligand>
        <name>D-ribulose 5-phosphate</name>
        <dbReference type="ChEBI" id="CHEBI:58121"/>
    </ligand>
</feature>
<organism evidence="10 11">
    <name type="scientific">Brachybacterium vulturis</name>
    <dbReference type="NCBI Taxonomy" id="2017484"/>
    <lineage>
        <taxon>Bacteria</taxon>
        <taxon>Bacillati</taxon>
        <taxon>Actinomycetota</taxon>
        <taxon>Actinomycetes</taxon>
        <taxon>Micrococcales</taxon>
        <taxon>Dermabacteraceae</taxon>
        <taxon>Brachybacterium</taxon>
    </lineage>
</organism>
<keyword evidence="7 10" id="KW-0413">Isomerase</keyword>
<dbReference type="NCBIfam" id="NF004051">
    <property type="entry name" value="PRK05571.1"/>
    <property type="match status" value="1"/>
</dbReference>
<comment type="similarity">
    <text evidence="3">Belongs to the LacAB/RpiB family.</text>
</comment>
<dbReference type="AlphaFoldDB" id="A0A291GQC6"/>
<evidence type="ECO:0000256" key="9">
    <source>
        <dbReference type="PIRSR" id="PIRSR005384-2"/>
    </source>
</evidence>
<keyword evidence="11" id="KW-1185">Reference proteome</keyword>
<dbReference type="Pfam" id="PF02502">
    <property type="entry name" value="LacAB_rpiB"/>
    <property type="match status" value="1"/>
</dbReference>
<dbReference type="Gene3D" id="3.40.1400.10">
    <property type="entry name" value="Sugar-phosphate isomerase, RpiB/LacA/LacB"/>
    <property type="match status" value="1"/>
</dbReference>
<evidence type="ECO:0000256" key="8">
    <source>
        <dbReference type="ARBA" id="ARBA00032117"/>
    </source>
</evidence>
<dbReference type="PANTHER" id="PTHR30345">
    <property type="entry name" value="RIBOSE-5-PHOSPHATE ISOMERASE B"/>
    <property type="match status" value="1"/>
</dbReference>
<feature type="binding site" evidence="9">
    <location>
        <begin position="8"/>
        <end position="9"/>
    </location>
    <ligand>
        <name>D-ribulose 5-phosphate</name>
        <dbReference type="ChEBI" id="CHEBI:58121"/>
    </ligand>
</feature>
<dbReference type="GO" id="GO:0019316">
    <property type="term" value="P:D-allose catabolic process"/>
    <property type="evidence" value="ECO:0007669"/>
    <property type="project" value="TreeGrafter"/>
</dbReference>
<evidence type="ECO:0000256" key="1">
    <source>
        <dbReference type="ARBA" id="ARBA00001713"/>
    </source>
</evidence>
<feature type="binding site" evidence="9">
    <location>
        <position position="100"/>
    </location>
    <ligand>
        <name>D-ribulose 5-phosphate</name>
        <dbReference type="ChEBI" id="CHEBI:58121"/>
    </ligand>
</feature>
<dbReference type="InterPro" id="IPR011860">
    <property type="entry name" value="Rib-5-P_Isoase_Actino"/>
</dbReference>
<evidence type="ECO:0000256" key="5">
    <source>
        <dbReference type="ARBA" id="ARBA00011959"/>
    </source>
</evidence>
<evidence type="ECO:0000256" key="6">
    <source>
        <dbReference type="ARBA" id="ARBA00014007"/>
    </source>
</evidence>
<dbReference type="Proteomes" id="UP000218165">
    <property type="component" value="Chromosome"/>
</dbReference>
<comment type="pathway">
    <text evidence="2">Carbohydrate degradation; pentose phosphate pathway; D-ribose 5-phosphate from D-ribulose 5-phosphate (non-oxidative stage): step 1/1.</text>
</comment>
<dbReference type="OrthoDB" id="1778624at2"/>
<dbReference type="GO" id="GO:0004751">
    <property type="term" value="F:ribose-5-phosphate isomerase activity"/>
    <property type="evidence" value="ECO:0007669"/>
    <property type="project" value="UniProtKB-EC"/>
</dbReference>
<dbReference type="NCBIfam" id="TIGR00689">
    <property type="entry name" value="rpiB_lacA_lacB"/>
    <property type="match status" value="1"/>
</dbReference>
<dbReference type="RefSeq" id="WP_096803559.1">
    <property type="nucleotide sequence ID" value="NZ_CP023563.1"/>
</dbReference>
<reference evidence="11" key="1">
    <citation type="submission" date="2017-09" db="EMBL/GenBank/DDBJ databases">
        <title>Brachybacterium sp. VM2412.</title>
        <authorList>
            <person name="Tak E.J."/>
            <person name="Bae J.-W."/>
        </authorList>
    </citation>
    <scope>NUCLEOTIDE SEQUENCE [LARGE SCALE GENOMIC DNA]</scope>
    <source>
        <strain evidence="11">VM2412</strain>
    </source>
</reference>
<dbReference type="EC" id="5.3.1.6" evidence="5"/>
<dbReference type="InterPro" id="IPR003500">
    <property type="entry name" value="RpiB_LacA_LacB"/>
</dbReference>
<feature type="binding site" evidence="9">
    <location>
        <position position="138"/>
    </location>
    <ligand>
        <name>D-ribulose 5-phosphate</name>
        <dbReference type="ChEBI" id="CHEBI:58121"/>
    </ligand>
</feature>
<evidence type="ECO:0000313" key="10">
    <source>
        <dbReference type="EMBL" id="ATG52445.1"/>
    </source>
</evidence>
<dbReference type="SUPFAM" id="SSF89623">
    <property type="entry name" value="Ribose/Galactose isomerase RpiB/AlsB"/>
    <property type="match status" value="1"/>
</dbReference>
<dbReference type="PIRSF" id="PIRSF005384">
    <property type="entry name" value="RpiB_LacA_B"/>
    <property type="match status" value="1"/>
</dbReference>
<accession>A0A291GQC6</accession>
<evidence type="ECO:0000256" key="4">
    <source>
        <dbReference type="ARBA" id="ARBA00011738"/>
    </source>
</evidence>
<dbReference type="InterPro" id="IPR036569">
    <property type="entry name" value="RpiB_LacA_LacB_sf"/>
</dbReference>
<dbReference type="NCBIfam" id="TIGR02133">
    <property type="entry name" value="RPI_actino"/>
    <property type="match status" value="1"/>
</dbReference>
<evidence type="ECO:0000256" key="2">
    <source>
        <dbReference type="ARBA" id="ARBA00004988"/>
    </source>
</evidence>
<evidence type="ECO:0000256" key="7">
    <source>
        <dbReference type="ARBA" id="ARBA00023235"/>
    </source>
</evidence>
<feature type="binding site" evidence="9">
    <location>
        <position position="110"/>
    </location>
    <ligand>
        <name>D-ribulose 5-phosphate</name>
        <dbReference type="ChEBI" id="CHEBI:58121"/>
    </ligand>
</feature>
<proteinExistence type="inferred from homology"/>
<feature type="binding site" evidence="9">
    <location>
        <begin position="67"/>
        <end position="71"/>
    </location>
    <ligand>
        <name>D-ribulose 5-phosphate</name>
        <dbReference type="ChEBI" id="CHEBI:58121"/>
    </ligand>
</feature>
<evidence type="ECO:0000256" key="3">
    <source>
        <dbReference type="ARBA" id="ARBA00008754"/>
    </source>
</evidence>
<protein>
    <recommendedName>
        <fullName evidence="6">Ribose-5-phosphate isomerase B</fullName>
        <ecNumber evidence="5">5.3.1.6</ecNumber>
    </recommendedName>
    <alternativeName>
        <fullName evidence="8">Phosphoriboisomerase B</fullName>
    </alternativeName>
</protein>
<sequence length="160" mass="17241">MRVHIGTDHAGFELKNRLVAVLQQKGHEVTDHGAHAYDALDDYPPFCTDVGEAVVADPESLGIVIGGSGNGEQIAANKVAGVRAALVWNEDTARLARQHNDANVISVGARQHSEDELEALIDLFLAEPFPGEERHQRRIDLVGLYERTGGYASSASSTTE</sequence>
<dbReference type="EMBL" id="CP023563">
    <property type="protein sequence ID" value="ATG52445.1"/>
    <property type="molecule type" value="Genomic_DNA"/>
</dbReference>